<sequence length="385" mass="43858">MDLSLEAYRDIVKNVGNRADIATLCRVSKGFQYAAQRALYNTLYMRHTHTTVLLCRTLAEQPRLAELVDALTISLTDEDDLSDDDSDVAVFDDDNPPLLQEFWPAVASALKNTICLRYLNIHINNRAEAYLAWMFRDCNFRLRSFHCDLEWDRDLVSFLNTQVDLDDLYLIDYKDLDEDTPTTVSMASHSHSQLLSTSLPNLSTLECTFSEAAMALVPGRPITHLKSCFSRSDPDGKRAEISLLFSKLRRSKRHLKSLDIADSSYTEEFSIELLRHVVSINATTTDLRYLGTLVLPIDGRERLQFYGLLMRLPRIQSIEVEVSDWKPPPSSVPAFRALAMELRLYCPTVTRIVFVHDFDRTVVSVMNGICVIDSDISTDMLWSEA</sequence>
<comment type="caution">
    <text evidence="1">The sequence shown here is derived from an EMBL/GenBank/DDBJ whole genome shotgun (WGS) entry which is preliminary data.</text>
</comment>
<gene>
    <name evidence="1" type="ORF">HGRIS_005571</name>
</gene>
<proteinExistence type="predicted"/>
<accession>A0ABR3JZ27</accession>
<evidence type="ECO:0000313" key="2">
    <source>
        <dbReference type="Proteomes" id="UP001556367"/>
    </source>
</evidence>
<name>A0ABR3JZ27_9AGAR</name>
<reference evidence="2" key="1">
    <citation type="submission" date="2024-06" db="EMBL/GenBank/DDBJ databases">
        <title>Multi-omics analyses provide insights into the biosynthesis of the anticancer antibiotic pleurotin in Hohenbuehelia grisea.</title>
        <authorList>
            <person name="Weaver J.A."/>
            <person name="Alberti F."/>
        </authorList>
    </citation>
    <scope>NUCLEOTIDE SEQUENCE [LARGE SCALE GENOMIC DNA]</scope>
    <source>
        <strain evidence="2">T-177</strain>
    </source>
</reference>
<protein>
    <recommendedName>
        <fullName evidence="3">F-box domain-containing protein</fullName>
    </recommendedName>
</protein>
<evidence type="ECO:0008006" key="3">
    <source>
        <dbReference type="Google" id="ProtNLM"/>
    </source>
</evidence>
<dbReference type="EMBL" id="JASNQZ010000001">
    <property type="protein sequence ID" value="KAL0960533.1"/>
    <property type="molecule type" value="Genomic_DNA"/>
</dbReference>
<evidence type="ECO:0000313" key="1">
    <source>
        <dbReference type="EMBL" id="KAL0960533.1"/>
    </source>
</evidence>
<keyword evidence="2" id="KW-1185">Reference proteome</keyword>
<dbReference type="Proteomes" id="UP001556367">
    <property type="component" value="Unassembled WGS sequence"/>
</dbReference>
<organism evidence="1 2">
    <name type="scientific">Hohenbuehelia grisea</name>
    <dbReference type="NCBI Taxonomy" id="104357"/>
    <lineage>
        <taxon>Eukaryota</taxon>
        <taxon>Fungi</taxon>
        <taxon>Dikarya</taxon>
        <taxon>Basidiomycota</taxon>
        <taxon>Agaricomycotina</taxon>
        <taxon>Agaricomycetes</taxon>
        <taxon>Agaricomycetidae</taxon>
        <taxon>Agaricales</taxon>
        <taxon>Pleurotineae</taxon>
        <taxon>Pleurotaceae</taxon>
        <taxon>Hohenbuehelia</taxon>
    </lineage>
</organism>